<reference evidence="2 3" key="1">
    <citation type="submission" date="2020-02" db="EMBL/GenBank/DDBJ databases">
        <authorList>
            <person name="Yang Z."/>
        </authorList>
    </citation>
    <scope>NUCLEOTIDE SEQUENCE [LARGE SCALE GENOMIC DNA]</scope>
    <source>
        <strain evidence="2 3">HX-7-9</strain>
    </source>
</reference>
<dbReference type="Proteomes" id="UP000482578">
    <property type="component" value="Unassembled WGS sequence"/>
</dbReference>
<feature type="compositionally biased region" description="Basic and acidic residues" evidence="1">
    <location>
        <begin position="722"/>
        <end position="736"/>
    </location>
</feature>
<feature type="region of interest" description="Disordered" evidence="1">
    <location>
        <begin position="687"/>
        <end position="746"/>
    </location>
</feature>
<dbReference type="EMBL" id="JAAGAA010000012">
    <property type="protein sequence ID" value="NDV13760.1"/>
    <property type="molecule type" value="Genomic_DNA"/>
</dbReference>
<proteinExistence type="predicted"/>
<keyword evidence="3" id="KW-1185">Reference proteome</keyword>
<evidence type="ECO:0008006" key="4">
    <source>
        <dbReference type="Google" id="ProtNLM"/>
    </source>
</evidence>
<dbReference type="Gene3D" id="3.40.1360.10">
    <property type="match status" value="1"/>
</dbReference>
<protein>
    <recommendedName>
        <fullName evidence="4">ATP-binding protein</fullName>
    </recommendedName>
</protein>
<dbReference type="CDD" id="cd01029">
    <property type="entry name" value="TOPRIM_primases"/>
    <property type="match status" value="1"/>
</dbReference>
<evidence type="ECO:0000313" key="2">
    <source>
        <dbReference type="EMBL" id="NDV13760.1"/>
    </source>
</evidence>
<accession>A0A6B2KUM8</accession>
<evidence type="ECO:0000256" key="1">
    <source>
        <dbReference type="SAM" id="MobiDB-lite"/>
    </source>
</evidence>
<feature type="compositionally biased region" description="Basic and acidic residues" evidence="1">
    <location>
        <begin position="702"/>
        <end position="715"/>
    </location>
</feature>
<name>A0A6B2KUM8_9NEIS</name>
<dbReference type="AlphaFoldDB" id="A0A6B2KUM8"/>
<dbReference type="InterPro" id="IPR034154">
    <property type="entry name" value="TOPRIM_DnaG/twinkle"/>
</dbReference>
<evidence type="ECO:0000313" key="3">
    <source>
        <dbReference type="Proteomes" id="UP000482578"/>
    </source>
</evidence>
<sequence>MTSLTMQFPAEHKQALWASVQHAIEDARDRANRPTVSPYFDEAGKLLFARVRIDTEHGKTIRPFHPSGGRWKQGEPAFDGKKPLLNLPLLAAHQGAEVVVVEGEKCAAVLTDAGRLATTSGGASSVNGADWTPLTGRSVIVWPDNDQPGANWLADLLPELKRIGAEVRVVDVDRLELTDGGDVADWLPLHGVEALETLPMVEAEALAPAATDADDEPANGRDSAATALVRHVQSNCVLYRNQDGDVFAKLNGSNQAWKLSSTSFRDWLSASFYRATDKAARDQAIKEALSVLTGIGRHEGELREAHIRVARHGDRYLIDLGDDAWRVVEVSADGWQIIEHSPVLFVRSKPMRPLPDPVRGGSLDALWPCVNVPKSARPLVLAWLLECLRPDTPYPLLELTGEQGSAKSTTQSYLRRLVDPNHVNLRAAPKTNEDVFVSAASGLLVSYENLSHLSPQMQDAFCTLATGGGFARRQLYTDSEEATIEVKRPIVLNGIAAVVTAQDLVSRTVSVDLPTIQARATGAELEAKFDAEHGRLFGALLDLFAATLRALPDVHLDPERRPRMADFCLLGMAMFKAQGKAPDDFARLYRQSEVGNIERTLDASPVATAVRELAEDRSVFSGTLKELLLALERYHQGRGDAWPKSERGLSAALKRAAPALRMVGISVGEDLSISRRQGRWWRVEQAPEREKFTNEPSRPSHRHGESPEDGKKRDGVTVVTVDSEKTFVEDGEKDRSQVAIADEVQV</sequence>
<dbReference type="RefSeq" id="WP_163317022.1">
    <property type="nucleotide sequence ID" value="NZ_JAAGAA010000012.1"/>
</dbReference>
<gene>
    <name evidence="2" type="ORF">GZH52_13320</name>
</gene>
<organism evidence="2 3">
    <name type="scientific">Crenobacter caeni</name>
    <dbReference type="NCBI Taxonomy" id="2705474"/>
    <lineage>
        <taxon>Bacteria</taxon>
        <taxon>Pseudomonadati</taxon>
        <taxon>Pseudomonadota</taxon>
        <taxon>Betaproteobacteria</taxon>
        <taxon>Neisseriales</taxon>
        <taxon>Neisseriaceae</taxon>
        <taxon>Crenobacter</taxon>
    </lineage>
</organism>
<comment type="caution">
    <text evidence="2">The sequence shown here is derived from an EMBL/GenBank/DDBJ whole genome shotgun (WGS) entry which is preliminary data.</text>
</comment>